<keyword evidence="1" id="KW-0808">Transferase</keyword>
<proteinExistence type="predicted"/>
<dbReference type="GO" id="GO:0032259">
    <property type="term" value="P:methylation"/>
    <property type="evidence" value="ECO:0007669"/>
    <property type="project" value="UniProtKB-KW"/>
</dbReference>
<dbReference type="Proteomes" id="UP001556692">
    <property type="component" value="Unassembled WGS sequence"/>
</dbReference>
<keyword evidence="2" id="KW-1185">Reference proteome</keyword>
<name>A0ABV3SH77_9HYPH</name>
<sequence length="294" mass="33100">MHDLTAEVFASKPWSSLPELVSPPNMLAPVEVKMLSWLAGNVRLEGRSLVDAGSFLGGSTCALASGADRNTSTSKKDGIIHAYDLFRVQPLPFARKIMGDRPLGSSTLDVFEENIASYRHLITIHEGDFMQAAPPEEPVAILFVDIAKTWELNDRVVRDFFPLLVAGESIVVQQDHNDHSCPWVNVTMEYYADHFEYVADAASSRLFRYVRHIPSDELVDIGLLPLDEKIGLAERAAARSRDRVSAFLSSVSVAWLLREKSQQAANEYLDRLRDEQPWKSETRYVDMVRTAMRY</sequence>
<dbReference type="Gene3D" id="3.40.50.150">
    <property type="entry name" value="Vaccinia Virus protein VP39"/>
    <property type="match status" value="1"/>
</dbReference>
<dbReference type="RefSeq" id="WP_367952819.1">
    <property type="nucleotide sequence ID" value="NZ_JBDPGJ010000001.1"/>
</dbReference>
<evidence type="ECO:0000313" key="2">
    <source>
        <dbReference type="Proteomes" id="UP001556692"/>
    </source>
</evidence>
<dbReference type="EMBL" id="JBDPGJ010000001">
    <property type="protein sequence ID" value="MEX0404960.1"/>
    <property type="molecule type" value="Genomic_DNA"/>
</dbReference>
<comment type="caution">
    <text evidence="1">The sequence shown here is derived from an EMBL/GenBank/DDBJ whole genome shotgun (WGS) entry which is preliminary data.</text>
</comment>
<dbReference type="InterPro" id="IPR029063">
    <property type="entry name" value="SAM-dependent_MTases_sf"/>
</dbReference>
<dbReference type="SUPFAM" id="SSF53335">
    <property type="entry name" value="S-adenosyl-L-methionine-dependent methyltransferases"/>
    <property type="match status" value="1"/>
</dbReference>
<dbReference type="EC" id="2.1.1.-" evidence="1"/>
<keyword evidence="1" id="KW-0489">Methyltransferase</keyword>
<evidence type="ECO:0000313" key="1">
    <source>
        <dbReference type="EMBL" id="MEX0404960.1"/>
    </source>
</evidence>
<organism evidence="1 2">
    <name type="scientific">Aquibium pacificus</name>
    <dbReference type="NCBI Taxonomy" id="3153579"/>
    <lineage>
        <taxon>Bacteria</taxon>
        <taxon>Pseudomonadati</taxon>
        <taxon>Pseudomonadota</taxon>
        <taxon>Alphaproteobacteria</taxon>
        <taxon>Hyphomicrobiales</taxon>
        <taxon>Phyllobacteriaceae</taxon>
        <taxon>Aquibium</taxon>
    </lineage>
</organism>
<reference evidence="1 2" key="1">
    <citation type="submission" date="2024-05" db="EMBL/GenBank/DDBJ databases">
        <authorList>
            <person name="Jiang F."/>
        </authorList>
    </citation>
    <scope>NUCLEOTIDE SEQUENCE [LARGE SCALE GENOMIC DNA]</scope>
    <source>
        <strain evidence="1 2">LZ166</strain>
    </source>
</reference>
<gene>
    <name evidence="1" type="ORF">ABGN05_04700</name>
</gene>
<accession>A0ABV3SH77</accession>
<protein>
    <submittedName>
        <fullName evidence="1">Class I SAM-dependent methyltransferase</fullName>
        <ecNumber evidence="1">2.1.1.-</ecNumber>
    </submittedName>
</protein>
<dbReference type="GO" id="GO:0008168">
    <property type="term" value="F:methyltransferase activity"/>
    <property type="evidence" value="ECO:0007669"/>
    <property type="project" value="UniProtKB-KW"/>
</dbReference>